<evidence type="ECO:0000256" key="4">
    <source>
        <dbReference type="ARBA" id="ARBA00022989"/>
    </source>
</evidence>
<dbReference type="Gene3D" id="1.20.1720.10">
    <property type="entry name" value="Multidrug resistance protein D"/>
    <property type="match status" value="1"/>
</dbReference>
<feature type="transmembrane region" description="Helical" evidence="6">
    <location>
        <begin position="209"/>
        <end position="227"/>
    </location>
</feature>
<dbReference type="InterPro" id="IPR020846">
    <property type="entry name" value="MFS_dom"/>
</dbReference>
<sequence>MAMAVFMSAVSASIVNVALPVLGRELQSTPSEAVWIVSSFQIAMAACLLPFAALGEIHGYRKVYLAGLVVFTLASAGAAMADSLPALTFWRVVQGLGSAGILGVNTAILRFVYPRRLLGRGVGINGFIAATSATIGPPLGSALLALGDWRWLFALNVPVALVALGLAVASIPDTPRAQRRFDPVEAALSALAIGAFLATANALAQGFPWGLVAMSAMVCAVAGWLLVTRGHGRAAPLLPLDLFRIPMFRLSAIVSVCSFTAQMLALVALPFFLERHAAGGAALIGLLMAPWFAASMASAVAAGWLADKISTGRLGGIGLLLFGAGLAALGLLPEQAAAWDVAWRMALCGLGFGCFQSPNNRELIASAPPSRTGAASGTLGTARMLGQSLGAALAALLLAHFHDTGGMAALLAGAAIAILAASVSTLRKPS</sequence>
<dbReference type="InterPro" id="IPR036259">
    <property type="entry name" value="MFS_trans_sf"/>
</dbReference>
<evidence type="ECO:0000313" key="8">
    <source>
        <dbReference type="EMBL" id="RVT95822.1"/>
    </source>
</evidence>
<name>A0A437MDV6_9PROT</name>
<keyword evidence="5 6" id="KW-0472">Membrane</keyword>
<dbReference type="PANTHER" id="PTHR42718:SF9">
    <property type="entry name" value="MAJOR FACILITATOR SUPERFAMILY MULTIDRUG TRANSPORTER MFSC"/>
    <property type="match status" value="1"/>
</dbReference>
<evidence type="ECO:0000259" key="7">
    <source>
        <dbReference type="PROSITE" id="PS50850"/>
    </source>
</evidence>
<keyword evidence="4 6" id="KW-1133">Transmembrane helix</keyword>
<evidence type="ECO:0000313" key="9">
    <source>
        <dbReference type="Proteomes" id="UP000282957"/>
    </source>
</evidence>
<gene>
    <name evidence="8" type="ORF">EOD42_15415</name>
</gene>
<dbReference type="InterPro" id="IPR011701">
    <property type="entry name" value="MFS"/>
</dbReference>
<dbReference type="AlphaFoldDB" id="A0A437MDV6"/>
<feature type="transmembrane region" description="Helical" evidence="6">
    <location>
        <begin position="63"/>
        <end position="81"/>
    </location>
</feature>
<dbReference type="CDD" id="cd17321">
    <property type="entry name" value="MFS_MMR_MDR_like"/>
    <property type="match status" value="1"/>
</dbReference>
<evidence type="ECO:0000256" key="3">
    <source>
        <dbReference type="ARBA" id="ARBA00022692"/>
    </source>
</evidence>
<evidence type="ECO:0000256" key="1">
    <source>
        <dbReference type="ARBA" id="ARBA00004141"/>
    </source>
</evidence>
<keyword evidence="3 6" id="KW-0812">Transmembrane</keyword>
<protein>
    <submittedName>
        <fullName evidence="8">MFS transporter</fullName>
    </submittedName>
</protein>
<dbReference type="Gene3D" id="1.20.1250.20">
    <property type="entry name" value="MFS general substrate transporter like domains"/>
    <property type="match status" value="1"/>
</dbReference>
<feature type="transmembrane region" description="Helical" evidence="6">
    <location>
        <begin position="93"/>
        <end position="112"/>
    </location>
</feature>
<dbReference type="Pfam" id="PF07690">
    <property type="entry name" value="MFS_1"/>
    <property type="match status" value="1"/>
</dbReference>
<dbReference type="SUPFAM" id="SSF103473">
    <property type="entry name" value="MFS general substrate transporter"/>
    <property type="match status" value="1"/>
</dbReference>
<dbReference type="PANTHER" id="PTHR42718">
    <property type="entry name" value="MAJOR FACILITATOR SUPERFAMILY MULTIDRUG TRANSPORTER MFSC"/>
    <property type="match status" value="1"/>
</dbReference>
<proteinExistence type="predicted"/>
<comment type="caution">
    <text evidence="8">The sequence shown here is derived from an EMBL/GenBank/DDBJ whole genome shotgun (WGS) entry which is preliminary data.</text>
</comment>
<accession>A0A437MDV6</accession>
<feature type="domain" description="Major facilitator superfamily (MFS) profile" evidence="7">
    <location>
        <begin position="1"/>
        <end position="430"/>
    </location>
</feature>
<dbReference type="Proteomes" id="UP000282957">
    <property type="component" value="Unassembled WGS sequence"/>
</dbReference>
<evidence type="ECO:0000256" key="2">
    <source>
        <dbReference type="ARBA" id="ARBA00022448"/>
    </source>
</evidence>
<feature type="transmembrane region" description="Helical" evidence="6">
    <location>
        <begin position="407"/>
        <end position="426"/>
    </location>
</feature>
<feature type="transmembrane region" description="Helical" evidence="6">
    <location>
        <begin position="248"/>
        <end position="273"/>
    </location>
</feature>
<evidence type="ECO:0000256" key="5">
    <source>
        <dbReference type="ARBA" id="ARBA00023136"/>
    </source>
</evidence>
<feature type="transmembrane region" description="Helical" evidence="6">
    <location>
        <begin position="124"/>
        <end position="145"/>
    </location>
</feature>
<dbReference type="PROSITE" id="PS50850">
    <property type="entry name" value="MFS"/>
    <property type="match status" value="1"/>
</dbReference>
<dbReference type="GO" id="GO:0016020">
    <property type="term" value="C:membrane"/>
    <property type="evidence" value="ECO:0007669"/>
    <property type="project" value="UniProtKB-SubCell"/>
</dbReference>
<keyword evidence="2" id="KW-0813">Transport</keyword>
<feature type="transmembrane region" description="Helical" evidence="6">
    <location>
        <begin position="314"/>
        <end position="332"/>
    </location>
</feature>
<feature type="transmembrane region" description="Helical" evidence="6">
    <location>
        <begin position="279"/>
        <end position="302"/>
    </location>
</feature>
<dbReference type="GO" id="GO:0022857">
    <property type="term" value="F:transmembrane transporter activity"/>
    <property type="evidence" value="ECO:0007669"/>
    <property type="project" value="InterPro"/>
</dbReference>
<comment type="subcellular location">
    <subcellularLocation>
        <location evidence="1">Membrane</location>
        <topology evidence="1">Multi-pass membrane protein</topology>
    </subcellularLocation>
</comment>
<feature type="transmembrane region" description="Helical" evidence="6">
    <location>
        <begin position="184"/>
        <end position="203"/>
    </location>
</feature>
<feature type="transmembrane region" description="Helical" evidence="6">
    <location>
        <begin position="33"/>
        <end position="51"/>
    </location>
</feature>
<keyword evidence="9" id="KW-1185">Reference proteome</keyword>
<feature type="transmembrane region" description="Helical" evidence="6">
    <location>
        <begin position="151"/>
        <end position="172"/>
    </location>
</feature>
<dbReference type="EMBL" id="SACL01000005">
    <property type="protein sequence ID" value="RVT95822.1"/>
    <property type="molecule type" value="Genomic_DNA"/>
</dbReference>
<organism evidence="8 9">
    <name type="scientific">Rhodovarius crocodyli</name>
    <dbReference type="NCBI Taxonomy" id="1979269"/>
    <lineage>
        <taxon>Bacteria</taxon>
        <taxon>Pseudomonadati</taxon>
        <taxon>Pseudomonadota</taxon>
        <taxon>Alphaproteobacteria</taxon>
        <taxon>Acetobacterales</taxon>
        <taxon>Roseomonadaceae</taxon>
        <taxon>Rhodovarius</taxon>
    </lineage>
</organism>
<reference evidence="8 9" key="1">
    <citation type="submission" date="2019-01" db="EMBL/GenBank/DDBJ databases">
        <authorList>
            <person name="Chen W.-M."/>
        </authorList>
    </citation>
    <scope>NUCLEOTIDE SEQUENCE [LARGE SCALE GENOMIC DNA]</scope>
    <source>
        <strain evidence="8 9">CCP-6</strain>
    </source>
</reference>
<dbReference type="OrthoDB" id="9812221at2"/>
<evidence type="ECO:0000256" key="6">
    <source>
        <dbReference type="SAM" id="Phobius"/>
    </source>
</evidence>